<sequence>MVGNLSDKDRATFGVSTILKMSTLLMCVFGILFEVKTSLAALTTFCDGENIINSLWIEKPRDLKDVRR</sequence>
<gene>
    <name evidence="2" type="primary">HaOG207113</name>
    <name evidence="2" type="ORF">B5X24_HaOG207113</name>
</gene>
<dbReference type="EMBL" id="KZ150024">
    <property type="protein sequence ID" value="PZC74849.1"/>
    <property type="molecule type" value="Genomic_DNA"/>
</dbReference>
<accession>A0A2W1BIF7</accession>
<proteinExistence type="predicted"/>
<dbReference type="AlphaFoldDB" id="A0A2W1BIF7"/>
<keyword evidence="1" id="KW-1133">Transmembrane helix</keyword>
<evidence type="ECO:0000256" key="1">
    <source>
        <dbReference type="SAM" id="Phobius"/>
    </source>
</evidence>
<dbReference type="Proteomes" id="UP000249218">
    <property type="component" value="Unassembled WGS sequence"/>
</dbReference>
<reference evidence="2 3" key="1">
    <citation type="journal article" date="2017" name="BMC Biol.">
        <title>Genomic innovations, transcriptional plasticity and gene loss underlying the evolution and divergence of two highly polyphagous and invasive Helicoverpa pest species.</title>
        <authorList>
            <person name="Pearce S.L."/>
            <person name="Clarke D.F."/>
            <person name="East P.D."/>
            <person name="Elfekih S."/>
            <person name="Gordon K.H."/>
            <person name="Jermiin L.S."/>
            <person name="McGaughran A."/>
            <person name="Oakeshott J.G."/>
            <person name="Papanikolaou A."/>
            <person name="Perera O.P."/>
            <person name="Rane R.V."/>
            <person name="Richards S."/>
            <person name="Tay W.T."/>
            <person name="Walsh T.K."/>
            <person name="Anderson A."/>
            <person name="Anderson C.J."/>
            <person name="Asgari S."/>
            <person name="Board P.G."/>
            <person name="Bretschneider A."/>
            <person name="Campbell P.M."/>
            <person name="Chertemps T."/>
            <person name="Christeller J.T."/>
            <person name="Coppin C.W."/>
            <person name="Downes S.J."/>
            <person name="Duan G."/>
            <person name="Farnsworth C.A."/>
            <person name="Good R.T."/>
            <person name="Han L.B."/>
            <person name="Han Y.C."/>
            <person name="Hatje K."/>
            <person name="Horne I."/>
            <person name="Huang Y.P."/>
            <person name="Hughes D.S."/>
            <person name="Jacquin-Joly E."/>
            <person name="James W."/>
            <person name="Jhangiani S."/>
            <person name="Kollmar M."/>
            <person name="Kuwar S.S."/>
            <person name="Li S."/>
            <person name="Liu N.Y."/>
            <person name="Maibeche M.T."/>
            <person name="Miller J.R."/>
            <person name="Montagne N."/>
            <person name="Perry T."/>
            <person name="Qu J."/>
            <person name="Song S.V."/>
            <person name="Sutton G.G."/>
            <person name="Vogel H."/>
            <person name="Walenz B.P."/>
            <person name="Xu W."/>
            <person name="Zhang H.J."/>
            <person name="Zou Z."/>
            <person name="Batterham P."/>
            <person name="Edwards O.R."/>
            <person name="Feyereisen R."/>
            <person name="Gibbs R.A."/>
            <person name="Heckel D.G."/>
            <person name="McGrath A."/>
            <person name="Robin C."/>
            <person name="Scherer S.E."/>
            <person name="Worley K.C."/>
            <person name="Wu Y.D."/>
        </authorList>
    </citation>
    <scope>NUCLEOTIDE SEQUENCE [LARGE SCALE GENOMIC DNA]</scope>
    <source>
        <strain evidence="2">Harm_GR_Male_#8</strain>
        <tissue evidence="2">Whole organism</tissue>
    </source>
</reference>
<protein>
    <submittedName>
        <fullName evidence="2">Uncharacterized protein</fullName>
    </submittedName>
</protein>
<evidence type="ECO:0000313" key="2">
    <source>
        <dbReference type="EMBL" id="PZC74849.1"/>
    </source>
</evidence>
<keyword evidence="3" id="KW-1185">Reference proteome</keyword>
<keyword evidence="1" id="KW-0472">Membrane</keyword>
<feature type="transmembrane region" description="Helical" evidence="1">
    <location>
        <begin position="12"/>
        <end position="33"/>
    </location>
</feature>
<name>A0A2W1BIF7_HELAM</name>
<organism evidence="2 3">
    <name type="scientific">Helicoverpa armigera</name>
    <name type="common">Cotton bollworm</name>
    <name type="synonym">Heliothis armigera</name>
    <dbReference type="NCBI Taxonomy" id="29058"/>
    <lineage>
        <taxon>Eukaryota</taxon>
        <taxon>Metazoa</taxon>
        <taxon>Ecdysozoa</taxon>
        <taxon>Arthropoda</taxon>
        <taxon>Hexapoda</taxon>
        <taxon>Insecta</taxon>
        <taxon>Pterygota</taxon>
        <taxon>Neoptera</taxon>
        <taxon>Endopterygota</taxon>
        <taxon>Lepidoptera</taxon>
        <taxon>Glossata</taxon>
        <taxon>Ditrysia</taxon>
        <taxon>Noctuoidea</taxon>
        <taxon>Noctuidae</taxon>
        <taxon>Heliothinae</taxon>
        <taxon>Helicoverpa</taxon>
    </lineage>
</organism>
<evidence type="ECO:0000313" key="3">
    <source>
        <dbReference type="Proteomes" id="UP000249218"/>
    </source>
</evidence>
<keyword evidence="1" id="KW-0812">Transmembrane</keyword>